<comment type="caution">
    <text evidence="1">The sequence shown here is derived from an EMBL/GenBank/DDBJ whole genome shotgun (WGS) entry which is preliminary data.</text>
</comment>
<reference evidence="2" key="1">
    <citation type="journal article" date="2023" name="G3 (Bethesda)">
        <title>Genome assembly and association tests identify interacting loci associated with vigor, precocity, and sex in interspecific pistachio rootstocks.</title>
        <authorList>
            <person name="Palmer W."/>
            <person name="Jacygrad E."/>
            <person name="Sagayaradj S."/>
            <person name="Cavanaugh K."/>
            <person name="Han R."/>
            <person name="Bertier L."/>
            <person name="Beede B."/>
            <person name="Kafkas S."/>
            <person name="Golino D."/>
            <person name="Preece J."/>
            <person name="Michelmore R."/>
        </authorList>
    </citation>
    <scope>NUCLEOTIDE SEQUENCE [LARGE SCALE GENOMIC DNA]</scope>
</reference>
<organism evidence="1 2">
    <name type="scientific">Pistacia integerrima</name>
    <dbReference type="NCBI Taxonomy" id="434235"/>
    <lineage>
        <taxon>Eukaryota</taxon>
        <taxon>Viridiplantae</taxon>
        <taxon>Streptophyta</taxon>
        <taxon>Embryophyta</taxon>
        <taxon>Tracheophyta</taxon>
        <taxon>Spermatophyta</taxon>
        <taxon>Magnoliopsida</taxon>
        <taxon>eudicotyledons</taxon>
        <taxon>Gunneridae</taxon>
        <taxon>Pentapetalae</taxon>
        <taxon>rosids</taxon>
        <taxon>malvids</taxon>
        <taxon>Sapindales</taxon>
        <taxon>Anacardiaceae</taxon>
        <taxon>Pistacia</taxon>
    </lineage>
</organism>
<proteinExistence type="predicted"/>
<keyword evidence="2" id="KW-1185">Reference proteome</keyword>
<sequence length="223" mass="26129">MSGGTPVGGGYMRQRHSQGYASSGDDLEDDACSRPQPFSPPTSRPRTWLEILENALWIASALFIIYYGDRHSNFIYLLWHDDRIRSSNVIWLMQFIYATPVWLDHYELFYHSITIIKWHLVLLPLYLGLLCFGLNVTFFFYSSMLTWSVRRFDEKWELFSMSALPFVTLLGLVSFCLLSFALWPIWSFLTLPLLFTLFMACMVIFPHSMIGTFRPQNDMFRID</sequence>
<evidence type="ECO:0000313" key="1">
    <source>
        <dbReference type="EMBL" id="KAJ0031395.1"/>
    </source>
</evidence>
<gene>
    <name evidence="1" type="ORF">Pint_13048</name>
</gene>
<name>A0ACC0Y7Y6_9ROSI</name>
<evidence type="ECO:0000313" key="2">
    <source>
        <dbReference type="Proteomes" id="UP001163603"/>
    </source>
</evidence>
<dbReference type="EMBL" id="CM047743">
    <property type="protein sequence ID" value="KAJ0031395.1"/>
    <property type="molecule type" value="Genomic_DNA"/>
</dbReference>
<protein>
    <submittedName>
        <fullName evidence="1">Uncharacterized protein</fullName>
    </submittedName>
</protein>
<dbReference type="Proteomes" id="UP001163603">
    <property type="component" value="Chromosome 8"/>
</dbReference>
<accession>A0ACC0Y7Y6</accession>